<evidence type="ECO:0000313" key="3">
    <source>
        <dbReference type="Proteomes" id="UP000460221"/>
    </source>
</evidence>
<dbReference type="CDD" id="cd06193">
    <property type="entry name" value="siderophore_interacting"/>
    <property type="match status" value="1"/>
</dbReference>
<protein>
    <submittedName>
        <fullName evidence="2">Siderophore-interacting protein</fullName>
    </submittedName>
</protein>
<dbReference type="Proteomes" id="UP000460221">
    <property type="component" value="Unassembled WGS sequence"/>
</dbReference>
<dbReference type="PROSITE" id="PS51384">
    <property type="entry name" value="FAD_FR"/>
    <property type="match status" value="1"/>
</dbReference>
<dbReference type="Gene3D" id="2.40.30.10">
    <property type="entry name" value="Translation factors"/>
    <property type="match status" value="1"/>
</dbReference>
<keyword evidence="3" id="KW-1185">Reference proteome</keyword>
<dbReference type="AlphaFoldDB" id="A0A7K1FMJ8"/>
<sequence length="264" mass="28028">MSAPARTRPARPAPRKAEVLRREQLSPTMVRVVLGGEGLADFPGSAFTDSYVKLTFGAETDERVVRTYTVRSWDAGTGELAIDFVVHGDTGVAGPWAAAATPGDSLLVAGPGGAYSPDPQLGFHLFLGDESALPAIAASIESLPADARGLALIEVAHHGSELPVQAPAGIEIRWLYTEGRVGEVLVAAARELELPADLDAFVHGEAGFVKLLRTHLRADRKLAKDRLSISGYWRVGATEDLWQSSKPQWNAEADAADRAAGVTD</sequence>
<evidence type="ECO:0000313" key="2">
    <source>
        <dbReference type="EMBL" id="MTD15382.1"/>
    </source>
</evidence>
<dbReference type="InterPro" id="IPR039374">
    <property type="entry name" value="SIP_fam"/>
</dbReference>
<reference evidence="2 3" key="1">
    <citation type="submission" date="2019-11" db="EMBL/GenBank/DDBJ databases">
        <authorList>
            <person name="Jiang L.-Q."/>
        </authorList>
    </citation>
    <scope>NUCLEOTIDE SEQUENCE [LARGE SCALE GENOMIC DNA]</scope>
    <source>
        <strain evidence="2 3">YIM 132087</strain>
    </source>
</reference>
<dbReference type="PANTHER" id="PTHR30157">
    <property type="entry name" value="FERRIC REDUCTASE, NADPH-DEPENDENT"/>
    <property type="match status" value="1"/>
</dbReference>
<dbReference type="PANTHER" id="PTHR30157:SF0">
    <property type="entry name" value="NADPH-DEPENDENT FERRIC-CHELATE REDUCTASE"/>
    <property type="match status" value="1"/>
</dbReference>
<evidence type="ECO:0000259" key="1">
    <source>
        <dbReference type="PROSITE" id="PS51384"/>
    </source>
</evidence>
<feature type="domain" description="FAD-binding FR-type" evidence="1">
    <location>
        <begin position="12"/>
        <end position="118"/>
    </location>
</feature>
<dbReference type="InterPro" id="IPR039261">
    <property type="entry name" value="FNR_nucleotide-bd"/>
</dbReference>
<accession>A0A7K1FMJ8</accession>
<dbReference type="InterPro" id="IPR007037">
    <property type="entry name" value="SIP_rossman_dom"/>
</dbReference>
<dbReference type="InterPro" id="IPR017927">
    <property type="entry name" value="FAD-bd_FR_type"/>
</dbReference>
<dbReference type="InterPro" id="IPR017938">
    <property type="entry name" value="Riboflavin_synthase-like_b-brl"/>
</dbReference>
<comment type="caution">
    <text evidence="2">The sequence shown here is derived from an EMBL/GenBank/DDBJ whole genome shotgun (WGS) entry which is preliminary data.</text>
</comment>
<dbReference type="Pfam" id="PF04954">
    <property type="entry name" value="SIP"/>
    <property type="match status" value="1"/>
</dbReference>
<gene>
    <name evidence="2" type="ORF">GIS00_15700</name>
</gene>
<dbReference type="Pfam" id="PF08021">
    <property type="entry name" value="FAD_binding_9"/>
    <property type="match status" value="2"/>
</dbReference>
<dbReference type="EMBL" id="WLYK01000006">
    <property type="protein sequence ID" value="MTD15382.1"/>
    <property type="molecule type" value="Genomic_DNA"/>
</dbReference>
<dbReference type="GO" id="GO:0016491">
    <property type="term" value="F:oxidoreductase activity"/>
    <property type="evidence" value="ECO:0007669"/>
    <property type="project" value="InterPro"/>
</dbReference>
<dbReference type="SUPFAM" id="SSF63380">
    <property type="entry name" value="Riboflavin synthase domain-like"/>
    <property type="match status" value="1"/>
</dbReference>
<organism evidence="2 3">
    <name type="scientific">Nakamurella alba</name>
    <dbReference type="NCBI Taxonomy" id="2665158"/>
    <lineage>
        <taxon>Bacteria</taxon>
        <taxon>Bacillati</taxon>
        <taxon>Actinomycetota</taxon>
        <taxon>Actinomycetes</taxon>
        <taxon>Nakamurellales</taxon>
        <taxon>Nakamurellaceae</taxon>
        <taxon>Nakamurella</taxon>
    </lineage>
</organism>
<dbReference type="RefSeq" id="WP_154769397.1">
    <property type="nucleotide sequence ID" value="NZ_WLYK01000006.1"/>
</dbReference>
<dbReference type="InterPro" id="IPR013113">
    <property type="entry name" value="SIP_FAD-bd"/>
</dbReference>
<proteinExistence type="predicted"/>
<name>A0A7K1FMJ8_9ACTN</name>
<dbReference type="Gene3D" id="3.40.50.80">
    <property type="entry name" value="Nucleotide-binding domain of ferredoxin-NADP reductase (FNR) module"/>
    <property type="match status" value="1"/>
</dbReference>